<comment type="subcellular location">
    <subcellularLocation>
        <location evidence="1">Nucleus</location>
    </subcellularLocation>
</comment>
<dbReference type="GO" id="GO:0008270">
    <property type="term" value="F:zinc ion binding"/>
    <property type="evidence" value="ECO:0007669"/>
    <property type="project" value="UniProtKB-KW"/>
</dbReference>
<dbReference type="InterPro" id="IPR036236">
    <property type="entry name" value="Znf_C2H2_sf"/>
</dbReference>
<dbReference type="GO" id="GO:0000978">
    <property type="term" value="F:RNA polymerase II cis-regulatory region sequence-specific DNA binding"/>
    <property type="evidence" value="ECO:0007669"/>
    <property type="project" value="TreeGrafter"/>
</dbReference>
<sequence>GMGVAEKESVKDSRLGVSLGFSMKKHLCSLCSKSFLSPKDLRRHILTHTGEKPYQCPYCNHRAALKGNLKVHIITVHGKNFVDGQDSQVENITAPWRNCM</sequence>
<organism evidence="13 14">
    <name type="scientific">Halocaridina rubra</name>
    <name type="common">Hawaiian red shrimp</name>
    <dbReference type="NCBI Taxonomy" id="373956"/>
    <lineage>
        <taxon>Eukaryota</taxon>
        <taxon>Metazoa</taxon>
        <taxon>Ecdysozoa</taxon>
        <taxon>Arthropoda</taxon>
        <taxon>Crustacea</taxon>
        <taxon>Multicrustacea</taxon>
        <taxon>Malacostraca</taxon>
        <taxon>Eumalacostraca</taxon>
        <taxon>Eucarida</taxon>
        <taxon>Decapoda</taxon>
        <taxon>Pleocyemata</taxon>
        <taxon>Caridea</taxon>
        <taxon>Atyoidea</taxon>
        <taxon>Atyidae</taxon>
        <taxon>Halocaridina</taxon>
    </lineage>
</organism>
<comment type="caution">
    <text evidence="13">The sequence shown here is derived from an EMBL/GenBank/DDBJ whole genome shotgun (WGS) entry which is preliminary data.</text>
</comment>
<dbReference type="AlphaFoldDB" id="A0AAN8ZX68"/>
<evidence type="ECO:0000313" key="14">
    <source>
        <dbReference type="Proteomes" id="UP001381693"/>
    </source>
</evidence>
<evidence type="ECO:0000256" key="1">
    <source>
        <dbReference type="ARBA" id="ARBA00004123"/>
    </source>
</evidence>
<evidence type="ECO:0000256" key="3">
    <source>
        <dbReference type="ARBA" id="ARBA00022723"/>
    </source>
</evidence>
<keyword evidence="14" id="KW-1185">Reference proteome</keyword>
<dbReference type="Proteomes" id="UP001381693">
    <property type="component" value="Unassembled WGS sequence"/>
</dbReference>
<evidence type="ECO:0000256" key="6">
    <source>
        <dbReference type="ARBA" id="ARBA00022833"/>
    </source>
</evidence>
<gene>
    <name evidence="13" type="ORF">SK128_021002</name>
</gene>
<protein>
    <recommendedName>
        <fullName evidence="12">C2H2-type domain-containing protein</fullName>
    </recommendedName>
</protein>
<keyword evidence="8" id="KW-0238">DNA-binding</keyword>
<keyword evidence="3" id="KW-0479">Metal-binding</keyword>
<proteinExistence type="inferred from homology"/>
<dbReference type="PANTHER" id="PTHR46451">
    <property type="entry name" value="RAS-RESPONSIVE ELEMENT-BINDING PROTEIN 1"/>
    <property type="match status" value="1"/>
</dbReference>
<keyword evidence="7" id="KW-0805">Transcription regulation</keyword>
<keyword evidence="9" id="KW-0804">Transcription</keyword>
<evidence type="ECO:0000256" key="7">
    <source>
        <dbReference type="ARBA" id="ARBA00023015"/>
    </source>
</evidence>
<evidence type="ECO:0000256" key="5">
    <source>
        <dbReference type="ARBA" id="ARBA00022771"/>
    </source>
</evidence>
<dbReference type="Pfam" id="PF00096">
    <property type="entry name" value="zf-C2H2"/>
    <property type="match status" value="1"/>
</dbReference>
<dbReference type="FunFam" id="3.30.160.60:FF:000075">
    <property type="entry name" value="Putative zinc finger protein 536"/>
    <property type="match status" value="1"/>
</dbReference>
<evidence type="ECO:0000256" key="8">
    <source>
        <dbReference type="ARBA" id="ARBA00023125"/>
    </source>
</evidence>
<keyword evidence="10" id="KW-0539">Nucleus</keyword>
<evidence type="ECO:0000313" key="13">
    <source>
        <dbReference type="EMBL" id="KAK7008178.1"/>
    </source>
</evidence>
<dbReference type="SMART" id="SM00355">
    <property type="entry name" value="ZnF_C2H2"/>
    <property type="match status" value="2"/>
</dbReference>
<evidence type="ECO:0000259" key="12">
    <source>
        <dbReference type="PROSITE" id="PS50157"/>
    </source>
</evidence>
<dbReference type="EMBL" id="JAXCGZ010023493">
    <property type="protein sequence ID" value="KAK7008178.1"/>
    <property type="molecule type" value="Genomic_DNA"/>
</dbReference>
<dbReference type="InterPro" id="IPR052795">
    <property type="entry name" value="RREB1"/>
</dbReference>
<keyword evidence="4" id="KW-0677">Repeat</keyword>
<dbReference type="Gene3D" id="3.30.160.60">
    <property type="entry name" value="Classic Zinc Finger"/>
    <property type="match status" value="2"/>
</dbReference>
<dbReference type="InterPro" id="IPR013087">
    <property type="entry name" value="Znf_C2H2_type"/>
</dbReference>
<feature type="domain" description="C2H2-type" evidence="12">
    <location>
        <begin position="26"/>
        <end position="53"/>
    </location>
</feature>
<dbReference type="PROSITE" id="PS00028">
    <property type="entry name" value="ZINC_FINGER_C2H2_1"/>
    <property type="match status" value="1"/>
</dbReference>
<dbReference type="Pfam" id="PF13894">
    <property type="entry name" value="zf-C2H2_4"/>
    <property type="match status" value="1"/>
</dbReference>
<dbReference type="PROSITE" id="PS50157">
    <property type="entry name" value="ZINC_FINGER_C2H2_2"/>
    <property type="match status" value="1"/>
</dbReference>
<keyword evidence="5 11" id="KW-0863">Zinc-finger</keyword>
<reference evidence="13 14" key="1">
    <citation type="submission" date="2023-11" db="EMBL/GenBank/DDBJ databases">
        <title>Halocaridina rubra genome assembly.</title>
        <authorList>
            <person name="Smith C."/>
        </authorList>
    </citation>
    <scope>NUCLEOTIDE SEQUENCE [LARGE SCALE GENOMIC DNA]</scope>
    <source>
        <strain evidence="13">EP-1</strain>
        <tissue evidence="13">Whole</tissue>
    </source>
</reference>
<comment type="similarity">
    <text evidence="2">Belongs to the krueppel C2H2-type zinc-finger protein family.</text>
</comment>
<feature type="non-terminal residue" evidence="13">
    <location>
        <position position="1"/>
    </location>
</feature>
<name>A0AAN8ZX68_HALRR</name>
<evidence type="ECO:0000256" key="10">
    <source>
        <dbReference type="ARBA" id="ARBA00023242"/>
    </source>
</evidence>
<accession>A0AAN8ZX68</accession>
<dbReference type="PANTHER" id="PTHR46451:SF1">
    <property type="entry name" value="RAS-RESPONSIVE ELEMENT-BINDING PROTEIN 1"/>
    <property type="match status" value="1"/>
</dbReference>
<dbReference type="GO" id="GO:0001228">
    <property type="term" value="F:DNA-binding transcription activator activity, RNA polymerase II-specific"/>
    <property type="evidence" value="ECO:0007669"/>
    <property type="project" value="TreeGrafter"/>
</dbReference>
<evidence type="ECO:0000256" key="2">
    <source>
        <dbReference type="ARBA" id="ARBA00006991"/>
    </source>
</evidence>
<evidence type="ECO:0000256" key="4">
    <source>
        <dbReference type="ARBA" id="ARBA00022737"/>
    </source>
</evidence>
<keyword evidence="6" id="KW-0862">Zinc</keyword>
<dbReference type="GO" id="GO:0005634">
    <property type="term" value="C:nucleus"/>
    <property type="evidence" value="ECO:0007669"/>
    <property type="project" value="UniProtKB-SubCell"/>
</dbReference>
<evidence type="ECO:0000256" key="11">
    <source>
        <dbReference type="PROSITE-ProRule" id="PRU00042"/>
    </source>
</evidence>
<dbReference type="SUPFAM" id="SSF57667">
    <property type="entry name" value="beta-beta-alpha zinc fingers"/>
    <property type="match status" value="1"/>
</dbReference>
<evidence type="ECO:0000256" key="9">
    <source>
        <dbReference type="ARBA" id="ARBA00023163"/>
    </source>
</evidence>